<dbReference type="EMBL" id="HACM01000505">
    <property type="protein sequence ID" value="CRZ00947.1"/>
    <property type="molecule type" value="Transcribed_RNA"/>
</dbReference>
<feature type="repeat" description="WD" evidence="3">
    <location>
        <begin position="392"/>
        <end position="424"/>
    </location>
</feature>
<dbReference type="PRINTS" id="PR00320">
    <property type="entry name" value="GPROTEINBRPT"/>
</dbReference>
<dbReference type="InterPro" id="IPR036322">
    <property type="entry name" value="WD40_repeat_dom_sf"/>
</dbReference>
<dbReference type="PROSITE" id="PS50294">
    <property type="entry name" value="WD_REPEATS_REGION"/>
    <property type="match status" value="2"/>
</dbReference>
<name>A0A0H5QH28_9EUKA</name>
<keyword evidence="4" id="KW-0175">Coiled coil</keyword>
<dbReference type="AlphaFoldDB" id="A0A0H5QH28"/>
<reference evidence="5" key="1">
    <citation type="submission" date="2015-04" db="EMBL/GenBank/DDBJ databases">
        <title>The genome sequence of the plant pathogenic Rhizarian Plasmodiophora brassicae reveals insights in its biotrophic life cycle and the origin of chitin synthesis.</title>
        <authorList>
            <person name="Schwelm A."/>
            <person name="Fogelqvist J."/>
            <person name="Knaust A."/>
            <person name="Julke S."/>
            <person name="Lilja T."/>
            <person name="Dhandapani V."/>
            <person name="Bonilla-Rosso G."/>
            <person name="Karlsson M."/>
            <person name="Shevchenko A."/>
            <person name="Choi S.R."/>
            <person name="Kim H.G."/>
            <person name="Park J.Y."/>
            <person name="Lim Y.P."/>
            <person name="Ludwig-Muller J."/>
            <person name="Dixelius C."/>
        </authorList>
    </citation>
    <scope>NUCLEOTIDE SEQUENCE</scope>
    <source>
        <tissue evidence="5">Potato root galls</tissue>
    </source>
</reference>
<feature type="coiled-coil region" evidence="4">
    <location>
        <begin position="14"/>
        <end position="48"/>
    </location>
</feature>
<dbReference type="PROSITE" id="PS00678">
    <property type="entry name" value="WD_REPEATS_1"/>
    <property type="match status" value="2"/>
</dbReference>
<evidence type="ECO:0000256" key="4">
    <source>
        <dbReference type="SAM" id="Coils"/>
    </source>
</evidence>
<accession>A0A0H5QH28</accession>
<keyword evidence="2" id="KW-0677">Repeat</keyword>
<dbReference type="PROSITE" id="PS50082">
    <property type="entry name" value="WD_REPEATS_2"/>
    <property type="match status" value="4"/>
</dbReference>
<proteinExistence type="predicted"/>
<organism evidence="5">
    <name type="scientific">Spongospora subterranea</name>
    <dbReference type="NCBI Taxonomy" id="70186"/>
    <lineage>
        <taxon>Eukaryota</taxon>
        <taxon>Sar</taxon>
        <taxon>Rhizaria</taxon>
        <taxon>Endomyxa</taxon>
        <taxon>Phytomyxea</taxon>
        <taxon>Plasmodiophorida</taxon>
        <taxon>Plasmodiophoridae</taxon>
        <taxon>Spongospora</taxon>
    </lineage>
</organism>
<dbReference type="Gene3D" id="2.130.10.10">
    <property type="entry name" value="YVTN repeat-like/Quinoprotein amine dehydrogenase"/>
    <property type="match status" value="3"/>
</dbReference>
<evidence type="ECO:0000256" key="3">
    <source>
        <dbReference type="PROSITE-ProRule" id="PRU00221"/>
    </source>
</evidence>
<dbReference type="SMART" id="SM00320">
    <property type="entry name" value="WD40"/>
    <property type="match status" value="7"/>
</dbReference>
<evidence type="ECO:0000313" key="5">
    <source>
        <dbReference type="EMBL" id="CRZ00947.1"/>
    </source>
</evidence>
<dbReference type="Pfam" id="PF00400">
    <property type="entry name" value="WD40"/>
    <property type="match status" value="5"/>
</dbReference>
<dbReference type="GO" id="GO:1990234">
    <property type="term" value="C:transferase complex"/>
    <property type="evidence" value="ECO:0007669"/>
    <property type="project" value="UniProtKB-ARBA"/>
</dbReference>
<evidence type="ECO:0000256" key="2">
    <source>
        <dbReference type="ARBA" id="ARBA00022737"/>
    </source>
</evidence>
<feature type="repeat" description="WD" evidence="3">
    <location>
        <begin position="108"/>
        <end position="143"/>
    </location>
</feature>
<dbReference type="PANTHER" id="PTHR22847">
    <property type="entry name" value="WD40 REPEAT PROTEIN"/>
    <property type="match status" value="1"/>
</dbReference>
<dbReference type="InterPro" id="IPR001680">
    <property type="entry name" value="WD40_rpt"/>
</dbReference>
<dbReference type="InterPro" id="IPR020472">
    <property type="entry name" value="WD40_PAC1"/>
</dbReference>
<feature type="repeat" description="WD" evidence="3">
    <location>
        <begin position="239"/>
        <end position="280"/>
    </location>
</feature>
<protein>
    <submittedName>
        <fullName evidence="5">Uncharacterized protein</fullName>
    </submittedName>
</protein>
<sequence length="424" mass="45694">GMSATTAPSVNRSLELAQATIKKLKAQVDILERENRELKRTVYDLNFEQAKLISRLRQPVPHFDVGQALQRELTSTGAKSGQYLESDSLEVGDVKPPSASQLRCRAVLKGHTGAVYDTSFSPCGKLLATGSFDGSCRLWDLDSPRLGRHSDPIVLEDSQRNVSCLAWCGPAAAAMVSGSYDGSVKLWDVSAKSVSTSMSVQGSVLSVACSSTQSVFFAGTSQNLVAGFDPRCGTSPVYQVSNDAMVNSICCIDEGKQILTGDHNGNLKFWDASTSNCISSVCNSAAAISHISINGSILAVNSYDNIIRVYDRLSMEVLFELIGPKNCNWPIRSSIFTSGELSENFLDDDDNIRSHSVNTCLIASGSADSTVFVFDLTSASQSEQKRLSGRGLYGHKDRVYSVSFHPGRALLASASADSTIRIWK</sequence>
<feature type="non-terminal residue" evidence="5">
    <location>
        <position position="1"/>
    </location>
</feature>
<dbReference type="PANTHER" id="PTHR22847:SF637">
    <property type="entry name" value="WD REPEAT DOMAIN 5B"/>
    <property type="match status" value="1"/>
</dbReference>
<dbReference type="InterPro" id="IPR019775">
    <property type="entry name" value="WD40_repeat_CS"/>
</dbReference>
<dbReference type="InterPro" id="IPR015943">
    <property type="entry name" value="WD40/YVTN_repeat-like_dom_sf"/>
</dbReference>
<evidence type="ECO:0000256" key="1">
    <source>
        <dbReference type="ARBA" id="ARBA00022574"/>
    </source>
</evidence>
<dbReference type="SUPFAM" id="SSF50978">
    <property type="entry name" value="WD40 repeat-like"/>
    <property type="match status" value="1"/>
</dbReference>
<keyword evidence="1 3" id="KW-0853">WD repeat</keyword>
<feature type="repeat" description="WD" evidence="3">
    <location>
        <begin position="155"/>
        <end position="197"/>
    </location>
</feature>